<dbReference type="Pfam" id="PF00293">
    <property type="entry name" value="NUDIX"/>
    <property type="match status" value="1"/>
</dbReference>
<dbReference type="EMBL" id="JBHSJJ010000003">
    <property type="protein sequence ID" value="MFC4871416.1"/>
    <property type="molecule type" value="Genomic_DNA"/>
</dbReference>
<keyword evidence="4" id="KW-1185">Reference proteome</keyword>
<name>A0ABV9SYN7_9BACT</name>
<dbReference type="InterPro" id="IPR020084">
    <property type="entry name" value="NUDIX_hydrolase_CS"/>
</dbReference>
<evidence type="ECO:0000313" key="3">
    <source>
        <dbReference type="EMBL" id="MFC4871416.1"/>
    </source>
</evidence>
<comment type="caution">
    <text evidence="3">The sequence shown here is derived from an EMBL/GenBank/DDBJ whole genome shotgun (WGS) entry which is preliminary data.</text>
</comment>
<organism evidence="3 4">
    <name type="scientific">Negadavirga shengliensis</name>
    <dbReference type="NCBI Taxonomy" id="1389218"/>
    <lineage>
        <taxon>Bacteria</taxon>
        <taxon>Pseudomonadati</taxon>
        <taxon>Bacteroidota</taxon>
        <taxon>Cytophagia</taxon>
        <taxon>Cytophagales</taxon>
        <taxon>Cyclobacteriaceae</taxon>
        <taxon>Negadavirga</taxon>
    </lineage>
</organism>
<reference evidence="4" key="1">
    <citation type="journal article" date="2019" name="Int. J. Syst. Evol. Microbiol.">
        <title>The Global Catalogue of Microorganisms (GCM) 10K type strain sequencing project: providing services to taxonomists for standard genome sequencing and annotation.</title>
        <authorList>
            <consortium name="The Broad Institute Genomics Platform"/>
            <consortium name="The Broad Institute Genome Sequencing Center for Infectious Disease"/>
            <person name="Wu L."/>
            <person name="Ma J."/>
        </authorList>
    </citation>
    <scope>NUCLEOTIDE SEQUENCE [LARGE SCALE GENOMIC DNA]</scope>
    <source>
        <strain evidence="4">CGMCC 4.7466</strain>
    </source>
</reference>
<keyword evidence="1" id="KW-0378">Hydrolase</keyword>
<feature type="domain" description="Nudix hydrolase" evidence="2">
    <location>
        <begin position="9"/>
        <end position="142"/>
    </location>
</feature>
<gene>
    <name evidence="3" type="ORF">ACFPFU_06945</name>
</gene>
<dbReference type="Gene3D" id="3.90.79.10">
    <property type="entry name" value="Nucleoside Triphosphate Pyrophosphohydrolase"/>
    <property type="match status" value="1"/>
</dbReference>
<dbReference type="Proteomes" id="UP001595818">
    <property type="component" value="Unassembled WGS sequence"/>
</dbReference>
<dbReference type="PANTHER" id="PTHR43736">
    <property type="entry name" value="ADP-RIBOSE PYROPHOSPHATASE"/>
    <property type="match status" value="1"/>
</dbReference>
<accession>A0ABV9SYN7</accession>
<dbReference type="SUPFAM" id="SSF55811">
    <property type="entry name" value="Nudix"/>
    <property type="match status" value="1"/>
</dbReference>
<evidence type="ECO:0000259" key="2">
    <source>
        <dbReference type="PROSITE" id="PS51462"/>
    </source>
</evidence>
<dbReference type="CDD" id="cd18873">
    <property type="entry name" value="NUDIX_NadM_like"/>
    <property type="match status" value="1"/>
</dbReference>
<dbReference type="PROSITE" id="PS51462">
    <property type="entry name" value="NUDIX"/>
    <property type="match status" value="1"/>
</dbReference>
<dbReference type="PANTHER" id="PTHR43736:SF1">
    <property type="entry name" value="DIHYDRONEOPTERIN TRIPHOSPHATE DIPHOSPHATASE"/>
    <property type="match status" value="1"/>
</dbReference>
<dbReference type="InterPro" id="IPR015797">
    <property type="entry name" value="NUDIX_hydrolase-like_dom_sf"/>
</dbReference>
<evidence type="ECO:0000256" key="1">
    <source>
        <dbReference type="ARBA" id="ARBA00022801"/>
    </source>
</evidence>
<protein>
    <submittedName>
        <fullName evidence="3">NUDIX domain-containing protein</fullName>
    </submittedName>
</protein>
<dbReference type="InterPro" id="IPR000086">
    <property type="entry name" value="NUDIX_hydrolase_dom"/>
</dbReference>
<dbReference type="PROSITE" id="PS00893">
    <property type="entry name" value="NUDIX_BOX"/>
    <property type="match status" value="1"/>
</dbReference>
<sequence length="143" mass="16188">MGYTYSFPRPALTTDAVVVCEDDLTLLLIERKADPFEGKWALPGGFVEEDEEPFEACKRELREETHLEMGDVTEQLVGVYGKKDRDPRGWTVSVAYFFKVSKEQKTNVKPGSDSRNAGWFPLEDLPSLAFDHKEIIGDGKMLL</sequence>
<dbReference type="RefSeq" id="WP_377062856.1">
    <property type="nucleotide sequence ID" value="NZ_JBHSJJ010000003.1"/>
</dbReference>
<evidence type="ECO:0000313" key="4">
    <source>
        <dbReference type="Proteomes" id="UP001595818"/>
    </source>
</evidence>
<proteinExistence type="predicted"/>